<evidence type="ECO:0000256" key="4">
    <source>
        <dbReference type="ARBA" id="ARBA00022989"/>
    </source>
</evidence>
<feature type="transmembrane region" description="Helical" evidence="6">
    <location>
        <begin position="311"/>
        <end position="334"/>
    </location>
</feature>
<feature type="transmembrane region" description="Helical" evidence="6">
    <location>
        <begin position="431"/>
        <end position="453"/>
    </location>
</feature>
<feature type="transmembrane region" description="Helical" evidence="6">
    <location>
        <begin position="1298"/>
        <end position="1323"/>
    </location>
</feature>
<feature type="transmembrane region" description="Helical" evidence="6">
    <location>
        <begin position="36"/>
        <end position="54"/>
    </location>
</feature>
<keyword evidence="2" id="KW-1003">Cell membrane</keyword>
<feature type="transmembrane region" description="Helical" evidence="6">
    <location>
        <begin position="676"/>
        <end position="697"/>
    </location>
</feature>
<feature type="transmembrane region" description="Helical" evidence="6">
    <location>
        <begin position="537"/>
        <end position="561"/>
    </location>
</feature>
<dbReference type="InterPro" id="IPR013604">
    <property type="entry name" value="7TM_chemorcpt"/>
</dbReference>
<feature type="transmembrane region" description="Helical" evidence="6">
    <location>
        <begin position="961"/>
        <end position="982"/>
    </location>
</feature>
<dbReference type="GO" id="GO:0005886">
    <property type="term" value="C:plasma membrane"/>
    <property type="evidence" value="ECO:0007669"/>
    <property type="project" value="UniProtKB-SubCell"/>
</dbReference>
<evidence type="ECO:0008006" key="8">
    <source>
        <dbReference type="Google" id="ProtNLM"/>
    </source>
</evidence>
<feature type="transmembrane region" description="Helical" evidence="6">
    <location>
        <begin position="340"/>
        <end position="369"/>
    </location>
</feature>
<protein>
    <recommendedName>
        <fullName evidence="8">Gustatory receptor</fullName>
    </recommendedName>
</protein>
<keyword evidence="3 6" id="KW-0812">Transmembrane</keyword>
<evidence type="ECO:0000256" key="6">
    <source>
        <dbReference type="SAM" id="Phobius"/>
    </source>
</evidence>
<dbReference type="VEuPathDB" id="VectorBase:AFUN2_006471"/>
<keyword evidence="5 6" id="KW-0472">Membrane</keyword>
<dbReference type="EnsemblMetazoa" id="AFUN008667-RA">
    <property type="protein sequence ID" value="AFUN008667-PA"/>
    <property type="gene ID" value="AFUN008667"/>
</dbReference>
<organism evidence="7">
    <name type="scientific">Anopheles funestus</name>
    <name type="common">African malaria mosquito</name>
    <dbReference type="NCBI Taxonomy" id="62324"/>
    <lineage>
        <taxon>Eukaryota</taxon>
        <taxon>Metazoa</taxon>
        <taxon>Ecdysozoa</taxon>
        <taxon>Arthropoda</taxon>
        <taxon>Hexapoda</taxon>
        <taxon>Insecta</taxon>
        <taxon>Pterygota</taxon>
        <taxon>Neoptera</taxon>
        <taxon>Endopterygota</taxon>
        <taxon>Diptera</taxon>
        <taxon>Nematocera</taxon>
        <taxon>Culicoidea</taxon>
        <taxon>Culicidae</taxon>
        <taxon>Anophelinae</taxon>
        <taxon>Anopheles</taxon>
    </lineage>
</organism>
<feature type="transmembrane region" description="Helical" evidence="6">
    <location>
        <begin position="501"/>
        <end position="531"/>
    </location>
</feature>
<feature type="transmembrane region" description="Helical" evidence="6">
    <location>
        <begin position="1068"/>
        <end position="1096"/>
    </location>
</feature>
<comment type="subcellular location">
    <subcellularLocation>
        <location evidence="1">Cell membrane</location>
        <topology evidence="1">Multi-pass membrane protein</topology>
    </subcellularLocation>
</comment>
<feature type="transmembrane region" description="Helical" evidence="6">
    <location>
        <begin position="994"/>
        <end position="1017"/>
    </location>
</feature>
<dbReference type="GO" id="GO:0050909">
    <property type="term" value="P:sensory perception of taste"/>
    <property type="evidence" value="ECO:0007669"/>
    <property type="project" value="InterPro"/>
</dbReference>
<dbReference type="STRING" id="62324.A0A182RQX2"/>
<evidence type="ECO:0000256" key="3">
    <source>
        <dbReference type="ARBA" id="ARBA00022692"/>
    </source>
</evidence>
<keyword evidence="4 6" id="KW-1133">Transmembrane helix</keyword>
<feature type="transmembrane region" description="Helical" evidence="6">
    <location>
        <begin position="1203"/>
        <end position="1225"/>
    </location>
</feature>
<feature type="transmembrane region" description="Helical" evidence="6">
    <location>
        <begin position="582"/>
        <end position="605"/>
    </location>
</feature>
<evidence type="ECO:0000256" key="5">
    <source>
        <dbReference type="ARBA" id="ARBA00023136"/>
    </source>
</evidence>
<dbReference type="VEuPathDB" id="VectorBase:AFUN008667"/>
<feature type="transmembrane region" description="Helical" evidence="6">
    <location>
        <begin position="1237"/>
        <end position="1263"/>
    </location>
</feature>
<feature type="transmembrane region" description="Helical" evidence="6">
    <location>
        <begin position="904"/>
        <end position="927"/>
    </location>
</feature>
<evidence type="ECO:0000313" key="7">
    <source>
        <dbReference type="EnsemblMetazoa" id="AFUN008667-PA"/>
    </source>
</evidence>
<feature type="transmembrane region" description="Helical" evidence="6">
    <location>
        <begin position="1111"/>
        <end position="1130"/>
    </location>
</feature>
<evidence type="ECO:0000256" key="1">
    <source>
        <dbReference type="ARBA" id="ARBA00004651"/>
    </source>
</evidence>
<evidence type="ECO:0000256" key="2">
    <source>
        <dbReference type="ARBA" id="ARBA00022475"/>
    </source>
</evidence>
<feature type="transmembrane region" description="Helical" evidence="6">
    <location>
        <begin position="1412"/>
        <end position="1430"/>
    </location>
</feature>
<feature type="transmembrane region" description="Helical" evidence="6">
    <location>
        <begin position="125"/>
        <end position="143"/>
    </location>
</feature>
<sequence length="1437" mass="166397">MVESMQVLNIFHALFITNVRVVRQKGHTFGYKIARAHLQLLLPLVAVIILLFFTHNTWLKRGKQCIYCLNWFTVIGRMMTTMAVVILLIIDNFRQRHKLLTLLQNIPTAGSSKITHRGRYSVKRLQLSILLLCNIFSVMELISNMYRNHQNRYMWGILSGVLIEHYILLNSLLCQLLAETITKAYESLEYGLLTRPITTVTNEMKILEQCKDQLANVIGMKLLLVLLHLLFNVSFCTYDILQKVLNQEHVYSIIRLMIITVQETVMLFGLCFYYSMLDLKILNWFNHFLVSPIYLHREIETDRYIFRTRHLYWNAAILMTLVILSSLSAVALVLKDLPALLTSVMGIVTLSLYGIRLVVSVPLVIWTLANNRALVDISNRALHIERQLSSDKSRNGRGRVRLLIQTQLCIGFSVFFSNFGVQMYYVYLFPIYRRFLHIAVLFGFMGVESVIFVHQTYVQFWPAFLSNRYAKLINLIDYKDQKTLDTVLALSSVLENFKKQFAAIFGLVQLCHLMNLFVTCSVEMYVVLYAVDEGETILAVAMNLYTSVAYGSSFLICTYVYDLINVKTGRYIFRSRNVCWNAMLLTVITACSCVSTLLLILDLLLNQLVSVMGATTIILYAMRLLVIVPLILWALFYNRKLVNDCNCALNIIQEKYSSLIQIRNGRNILQLLSGQISIIVIVLLAVLVGHCNILWKFERLRNLHYVFNVCALTFFEFITLMHLMVAQYWTLFIGQHIQELVRFIKAEQSPTVLRQMITLWDELQYFKQSIASTFGVLNVLHTLDALVTCAVETYTIFYVYELGLGLESACSNMGTLILYTGSFYAFAYAHDLVENKLKFLNWFNYLLISPFYLCIDSRTNRLNFLNRNLFGNALILAIPLIICTAASFMLLLRDLHLMFQSVASATSMILHTIRLFAIMLLLVWTLVHNSKLKENCNHALHIVTEMCDRFKCRIERRNSLLVLKVQIYMNVAILAVAFWFQTYKMVTQDHLYELNHIIVGFGVSVTEFILSVHRVYVQFWATFLHLQYDELVLWIKTNQCKPNFYKVIALVDEMESLKRSLSNNFGPIHILHIANIFLTHLSVLNIFNHLCVSLIFVEQSPKGVTVRRKNVFRNILLLTVAVSIVCYLGLMRTLNHFREMVGSVTEIVHLLKYSINGQIICTILRWMYQYSDKVVEICNKTIAINDAIRRLHIVRELVERHTLLKLLIVVSILMRCSFLGMHIYLQFIYGLSYEMYVVLHGSVLVDLTIDLQKVFLLYFAWYLTKRYETVMFLLGKADVVVIYTIFEDILALKKHLSQTFGVLLLVLILQTFLACSIHAYLIIVQTVHSFQVCANVAQLLINLLLFYMLTYSYDCVATKEAELKNALKSMQYTNIKKQTRDQKDFYDLVNLKLMMESPKITACGLFEINLQIFYNVFAAIITYIVILFQFRGFEKSP</sequence>
<feature type="transmembrane region" description="Helical" evidence="6">
    <location>
        <begin position="869"/>
        <end position="892"/>
    </location>
</feature>
<feature type="transmembrane region" description="Helical" evidence="6">
    <location>
        <begin position="222"/>
        <end position="241"/>
    </location>
</feature>
<proteinExistence type="predicted"/>
<feature type="transmembrane region" description="Helical" evidence="6">
    <location>
        <begin position="402"/>
        <end position="425"/>
    </location>
</feature>
<feature type="transmembrane region" description="Helical" evidence="6">
    <location>
        <begin position="1330"/>
        <end position="1349"/>
    </location>
</feature>
<feature type="transmembrane region" description="Helical" evidence="6">
    <location>
        <begin position="703"/>
        <end position="725"/>
    </location>
</feature>
<feature type="transmembrane region" description="Helical" evidence="6">
    <location>
        <begin position="253"/>
        <end position="275"/>
    </location>
</feature>
<dbReference type="Pfam" id="PF08395">
    <property type="entry name" value="7tm_7"/>
    <property type="match status" value="1"/>
</dbReference>
<reference evidence="7" key="1">
    <citation type="submission" date="2020-05" db="UniProtKB">
        <authorList>
            <consortium name="EnsemblMetazoa"/>
        </authorList>
    </citation>
    <scope>IDENTIFICATION</scope>
    <source>
        <strain evidence="7">FUMOZ</strain>
    </source>
</reference>
<accession>A0A182RQX2</accession>
<feature type="transmembrane region" description="Helical" evidence="6">
    <location>
        <begin position="617"/>
        <end position="636"/>
    </location>
</feature>
<feature type="transmembrane region" description="Helical" evidence="6">
    <location>
        <begin position="66"/>
        <end position="90"/>
    </location>
</feature>
<name>A0A182RQX2_ANOFN</name>